<organism evidence="1">
    <name type="scientific">Tanacetum cinerariifolium</name>
    <name type="common">Dalmatian daisy</name>
    <name type="synonym">Chrysanthemum cinerariifolium</name>
    <dbReference type="NCBI Taxonomy" id="118510"/>
    <lineage>
        <taxon>Eukaryota</taxon>
        <taxon>Viridiplantae</taxon>
        <taxon>Streptophyta</taxon>
        <taxon>Embryophyta</taxon>
        <taxon>Tracheophyta</taxon>
        <taxon>Spermatophyta</taxon>
        <taxon>Magnoliopsida</taxon>
        <taxon>eudicotyledons</taxon>
        <taxon>Gunneridae</taxon>
        <taxon>Pentapetalae</taxon>
        <taxon>asterids</taxon>
        <taxon>campanulids</taxon>
        <taxon>Asterales</taxon>
        <taxon>Asteraceae</taxon>
        <taxon>Asteroideae</taxon>
        <taxon>Anthemideae</taxon>
        <taxon>Anthemidinae</taxon>
        <taxon>Tanacetum</taxon>
    </lineage>
</organism>
<accession>A0A699J3R7</accession>
<proteinExistence type="predicted"/>
<sequence length="183" mass="21893">MKVDNKIKEGVVSKWLVRSYKTQFDEYMEIKKQLVTRGIDVDMEYDPSDVEFAEWLASKFYNHKTMDRYTKNALWIYRTRDRRMEQKNTWVLEELWFKNGIPIDDIHRICEPFHFKNGEAKWPTCNSNDEGFCNKGELPGMVQVGYMTYFQDYEWYDDLVDGKSKKEALKQKAIYEGSWGDAT</sequence>
<dbReference type="AlphaFoldDB" id="A0A699J3R7"/>
<reference evidence="1" key="1">
    <citation type="journal article" date="2019" name="Sci. Rep.">
        <title>Draft genome of Tanacetum cinerariifolium, the natural source of mosquito coil.</title>
        <authorList>
            <person name="Yamashiro T."/>
            <person name="Shiraishi A."/>
            <person name="Satake H."/>
            <person name="Nakayama K."/>
        </authorList>
    </citation>
    <scope>NUCLEOTIDE SEQUENCE</scope>
</reference>
<gene>
    <name evidence="1" type="ORF">Tci_581586</name>
</gene>
<evidence type="ECO:0000313" key="1">
    <source>
        <dbReference type="EMBL" id="GFA09614.1"/>
    </source>
</evidence>
<comment type="caution">
    <text evidence="1">The sequence shown here is derived from an EMBL/GenBank/DDBJ whole genome shotgun (WGS) entry which is preliminary data.</text>
</comment>
<dbReference type="EMBL" id="BKCJ010368296">
    <property type="protein sequence ID" value="GFA09614.1"/>
    <property type="molecule type" value="Genomic_DNA"/>
</dbReference>
<protein>
    <submittedName>
        <fullName evidence="1">SGNH hydrolase-type esterase domain-containing protein</fullName>
    </submittedName>
</protein>
<dbReference type="GO" id="GO:0016787">
    <property type="term" value="F:hydrolase activity"/>
    <property type="evidence" value="ECO:0007669"/>
    <property type="project" value="UniProtKB-KW"/>
</dbReference>
<name>A0A699J3R7_TANCI</name>
<keyword evidence="1" id="KW-0378">Hydrolase</keyword>